<organism evidence="1 2">
    <name type="scientific">Rotaria socialis</name>
    <dbReference type="NCBI Taxonomy" id="392032"/>
    <lineage>
        <taxon>Eukaryota</taxon>
        <taxon>Metazoa</taxon>
        <taxon>Spiralia</taxon>
        <taxon>Gnathifera</taxon>
        <taxon>Rotifera</taxon>
        <taxon>Eurotatoria</taxon>
        <taxon>Bdelloidea</taxon>
        <taxon>Philodinida</taxon>
        <taxon>Philodinidae</taxon>
        <taxon>Rotaria</taxon>
    </lineage>
</organism>
<evidence type="ECO:0000313" key="2">
    <source>
        <dbReference type="Proteomes" id="UP000663873"/>
    </source>
</evidence>
<gene>
    <name evidence="1" type="ORF">UJA718_LOCUS48975</name>
</gene>
<reference evidence="1" key="1">
    <citation type="submission" date="2021-02" db="EMBL/GenBank/DDBJ databases">
        <authorList>
            <person name="Nowell W R."/>
        </authorList>
    </citation>
    <scope>NUCLEOTIDE SEQUENCE</scope>
</reference>
<accession>A0A821Z2N7</accession>
<feature type="non-terminal residue" evidence="1">
    <location>
        <position position="62"/>
    </location>
</feature>
<evidence type="ECO:0000313" key="1">
    <source>
        <dbReference type="EMBL" id="CAF4974956.1"/>
    </source>
</evidence>
<name>A0A821Z2N7_9BILA</name>
<proteinExistence type="predicted"/>
<keyword evidence="2" id="KW-1185">Reference proteome</keyword>
<sequence>MGPEPIISIPIDADMSDSVEKRIQFRVRHAATDFPATVIAHQDHKIAALKLCLIEHMGMPFP</sequence>
<protein>
    <submittedName>
        <fullName evidence="1">Uncharacterized protein</fullName>
    </submittedName>
</protein>
<dbReference type="EMBL" id="CAJOBP010100545">
    <property type="protein sequence ID" value="CAF4974956.1"/>
    <property type="molecule type" value="Genomic_DNA"/>
</dbReference>
<dbReference type="AlphaFoldDB" id="A0A821Z2N7"/>
<dbReference type="Proteomes" id="UP000663873">
    <property type="component" value="Unassembled WGS sequence"/>
</dbReference>
<comment type="caution">
    <text evidence="1">The sequence shown here is derived from an EMBL/GenBank/DDBJ whole genome shotgun (WGS) entry which is preliminary data.</text>
</comment>